<keyword evidence="3" id="KW-1185">Reference proteome</keyword>
<reference evidence="2" key="1">
    <citation type="submission" date="2023-05" db="EMBL/GenBank/DDBJ databases">
        <authorList>
            <person name="Stuckert A."/>
        </authorList>
    </citation>
    <scope>NUCLEOTIDE SEQUENCE</scope>
</reference>
<accession>A0ABN9DPF0</accession>
<evidence type="ECO:0000313" key="2">
    <source>
        <dbReference type="EMBL" id="CAI9574480.1"/>
    </source>
</evidence>
<feature type="compositionally biased region" description="Basic residues" evidence="1">
    <location>
        <begin position="1"/>
        <end position="10"/>
    </location>
</feature>
<comment type="caution">
    <text evidence="2">The sequence shown here is derived from an EMBL/GenBank/DDBJ whole genome shotgun (WGS) entry which is preliminary data.</text>
</comment>
<dbReference type="EMBL" id="CATNWA010014665">
    <property type="protein sequence ID" value="CAI9574480.1"/>
    <property type="molecule type" value="Genomic_DNA"/>
</dbReference>
<name>A0ABN9DPF0_9NEOB</name>
<evidence type="ECO:0000256" key="1">
    <source>
        <dbReference type="SAM" id="MobiDB-lite"/>
    </source>
</evidence>
<evidence type="ECO:0000313" key="3">
    <source>
        <dbReference type="Proteomes" id="UP001162483"/>
    </source>
</evidence>
<gene>
    <name evidence="2" type="ORF">SPARVUS_LOCUS7982617</name>
</gene>
<proteinExistence type="predicted"/>
<dbReference type="Proteomes" id="UP001162483">
    <property type="component" value="Unassembled WGS sequence"/>
</dbReference>
<feature type="region of interest" description="Disordered" evidence="1">
    <location>
        <begin position="1"/>
        <end position="27"/>
    </location>
</feature>
<organism evidence="2 3">
    <name type="scientific">Staurois parvus</name>
    <dbReference type="NCBI Taxonomy" id="386267"/>
    <lineage>
        <taxon>Eukaryota</taxon>
        <taxon>Metazoa</taxon>
        <taxon>Chordata</taxon>
        <taxon>Craniata</taxon>
        <taxon>Vertebrata</taxon>
        <taxon>Euteleostomi</taxon>
        <taxon>Amphibia</taxon>
        <taxon>Batrachia</taxon>
        <taxon>Anura</taxon>
        <taxon>Neobatrachia</taxon>
        <taxon>Ranoidea</taxon>
        <taxon>Ranidae</taxon>
        <taxon>Staurois</taxon>
    </lineage>
</organism>
<protein>
    <submittedName>
        <fullName evidence="2">Uncharacterized protein</fullName>
    </submittedName>
</protein>
<sequence length="27" mass="2937">MGQLRGRRLLRTMPGRGPGSVPFGRPS</sequence>